<dbReference type="GeneID" id="25912450"/>
<dbReference type="AlphaFoldDB" id="A0A0L0FFH4"/>
<organism evidence="1 2">
    <name type="scientific">Sphaeroforma arctica JP610</name>
    <dbReference type="NCBI Taxonomy" id="667725"/>
    <lineage>
        <taxon>Eukaryota</taxon>
        <taxon>Ichthyosporea</taxon>
        <taxon>Ichthyophonida</taxon>
        <taxon>Sphaeroforma</taxon>
    </lineage>
</organism>
<reference evidence="1 2" key="1">
    <citation type="submission" date="2011-02" db="EMBL/GenBank/DDBJ databases">
        <title>The Genome Sequence of Sphaeroforma arctica JP610.</title>
        <authorList>
            <consortium name="The Broad Institute Genome Sequencing Platform"/>
            <person name="Russ C."/>
            <person name="Cuomo C."/>
            <person name="Young S.K."/>
            <person name="Zeng Q."/>
            <person name="Gargeya S."/>
            <person name="Alvarado L."/>
            <person name="Berlin A."/>
            <person name="Chapman S.B."/>
            <person name="Chen Z."/>
            <person name="Freedman E."/>
            <person name="Gellesch M."/>
            <person name="Goldberg J."/>
            <person name="Griggs A."/>
            <person name="Gujja S."/>
            <person name="Heilman E."/>
            <person name="Heiman D."/>
            <person name="Howarth C."/>
            <person name="Mehta T."/>
            <person name="Neiman D."/>
            <person name="Pearson M."/>
            <person name="Roberts A."/>
            <person name="Saif S."/>
            <person name="Shea T."/>
            <person name="Shenoy N."/>
            <person name="Sisk P."/>
            <person name="Stolte C."/>
            <person name="Sykes S."/>
            <person name="White J."/>
            <person name="Yandava C."/>
            <person name="Burger G."/>
            <person name="Gray M.W."/>
            <person name="Holland P.W.H."/>
            <person name="King N."/>
            <person name="Lang F.B.F."/>
            <person name="Roger A.J."/>
            <person name="Ruiz-Trillo I."/>
            <person name="Haas B."/>
            <person name="Nusbaum C."/>
            <person name="Birren B."/>
        </authorList>
    </citation>
    <scope>NUCLEOTIDE SEQUENCE [LARGE SCALE GENOMIC DNA]</scope>
    <source>
        <strain evidence="1 2">JP610</strain>
    </source>
</reference>
<sequence length="61" mass="7155">MAYFQWHDKGGNLHKSFCEKEAKENVVYDSRLDFSDSNRGDKKKIFPDTEHQCIMAQKSTN</sequence>
<gene>
    <name evidence="1" type="ORF">SARC_11946</name>
</gene>
<dbReference type="RefSeq" id="XP_014149434.1">
    <property type="nucleotide sequence ID" value="XM_014293959.1"/>
</dbReference>
<accession>A0A0L0FFH4</accession>
<keyword evidence="2" id="KW-1185">Reference proteome</keyword>
<proteinExistence type="predicted"/>
<dbReference type="Proteomes" id="UP000054560">
    <property type="component" value="Unassembled WGS sequence"/>
</dbReference>
<evidence type="ECO:0000313" key="1">
    <source>
        <dbReference type="EMBL" id="KNC75532.1"/>
    </source>
</evidence>
<protein>
    <submittedName>
        <fullName evidence="1">Uncharacterized protein</fullName>
    </submittedName>
</protein>
<dbReference type="EMBL" id="KQ243565">
    <property type="protein sequence ID" value="KNC75532.1"/>
    <property type="molecule type" value="Genomic_DNA"/>
</dbReference>
<name>A0A0L0FFH4_9EUKA</name>
<evidence type="ECO:0000313" key="2">
    <source>
        <dbReference type="Proteomes" id="UP000054560"/>
    </source>
</evidence>